<comment type="subcellular location">
    <subcellularLocation>
        <location evidence="1">Membrane</location>
    </subcellularLocation>
</comment>
<evidence type="ECO:0000256" key="4">
    <source>
        <dbReference type="PROSITE-ProRule" id="PRU00284"/>
    </source>
</evidence>
<dbReference type="PANTHER" id="PTHR32089">
    <property type="entry name" value="METHYL-ACCEPTING CHEMOTAXIS PROTEIN MCPB"/>
    <property type="match status" value="1"/>
</dbReference>
<dbReference type="PROSITE" id="PS50885">
    <property type="entry name" value="HAMP"/>
    <property type="match status" value="1"/>
</dbReference>
<evidence type="ECO:0000313" key="8">
    <source>
        <dbReference type="EMBL" id="KAA8677858.1"/>
    </source>
</evidence>
<evidence type="ECO:0000256" key="2">
    <source>
        <dbReference type="ARBA" id="ARBA00023224"/>
    </source>
</evidence>
<dbReference type="GO" id="GO:0006935">
    <property type="term" value="P:chemotaxis"/>
    <property type="evidence" value="ECO:0007669"/>
    <property type="project" value="InterPro"/>
</dbReference>
<name>A0A5M9P1H1_9VIBR</name>
<accession>A0A5M9P1H1</accession>
<dbReference type="SMART" id="SM00304">
    <property type="entry name" value="HAMP"/>
    <property type="match status" value="1"/>
</dbReference>
<dbReference type="SMART" id="SM00283">
    <property type="entry name" value="MA"/>
    <property type="match status" value="1"/>
</dbReference>
<keyword evidence="5" id="KW-1133">Transmembrane helix</keyword>
<dbReference type="GO" id="GO:0004888">
    <property type="term" value="F:transmembrane signaling receptor activity"/>
    <property type="evidence" value="ECO:0007669"/>
    <property type="project" value="InterPro"/>
</dbReference>
<dbReference type="InterPro" id="IPR004090">
    <property type="entry name" value="Chemotax_Me-accpt_rcpt"/>
</dbReference>
<dbReference type="OrthoDB" id="9795078at2"/>
<reference evidence="8 9" key="1">
    <citation type="submission" date="2019-09" db="EMBL/GenBank/DDBJ databases">
        <title>Draft genome sequence of various Type strains from the CCUG.</title>
        <authorList>
            <person name="Pineiro-Iglesias B."/>
            <person name="Tunovic T."/>
            <person name="Unosson C."/>
            <person name="Inganas E."/>
            <person name="Ohlen M."/>
            <person name="Cardew S."/>
            <person name="Jensie-Markopoulos S."/>
            <person name="Salva-Serra F."/>
            <person name="Jaen-Luchoro D."/>
            <person name="Karlsson R."/>
            <person name="Svensson-Stadler L."/>
            <person name="Chun J."/>
            <person name="Moore E."/>
        </authorList>
    </citation>
    <scope>NUCLEOTIDE SEQUENCE [LARGE SCALE GENOMIC DNA]</scope>
    <source>
        <strain evidence="8 9">CCUG 56969T</strain>
    </source>
</reference>
<sequence length="654" mass="71342">MNISELTIRSRLLFGNVITVSILVTLCVVVWNSIKTLNSTDAMVTHTYQVIDQSNRLVNSMVDQETGLRGYAIGGQEEYLEPYHAGKQAFEDSLSTVKMLTSDNPAQQQRFDEVNRAAMEWQKYAQEVIVLRKSIHDGQAYVNQLQALIASDVGKEKMDNLRAEIATGRYLNGEALINHMVNMETGLRGFMLNREEAFLEPYHQGKSKVDKQLASMGNSQLSRDIQSWIDDYASSAITLVRESNRFSSIDELYVKLAKKQGKQYMDGLRNKVAEIINVEQVLMVERKEAASLASDLALMVLVVGGVSSVVFCFGFGALISRNITSQINYVIGVAKQLAKGDLTVNIEKGAKNEIGELTNALKATAESLKTIIGNMMVASERLSSSSTQLTNITVATNSGANEQMLMTDQVAVAMNQMSISVQEVARNAVDTAQSASEASEEAMQGLTVVHETTMSINSLESEIESTMDRLEDLSREATNIGGILDVILDIAAQTNLLALNAAIEAARAGEQGKGFAVVADEVRSLAQRTQDSTSEIQGLIERLQLGTKDVVNSMQKSSDIAKKSVENAEKSGQAFDVITRSINSISDMSTQSASASEEQSVTVEQINQNVVNVSRITKESVVGAEQTVESSQELVNLSEQLQNIVGQFKVKNVS</sequence>
<evidence type="ECO:0000256" key="1">
    <source>
        <dbReference type="ARBA" id="ARBA00004370"/>
    </source>
</evidence>
<dbReference type="InterPro" id="IPR004089">
    <property type="entry name" value="MCPsignal_dom"/>
</dbReference>
<dbReference type="CDD" id="cd06225">
    <property type="entry name" value="HAMP"/>
    <property type="match status" value="1"/>
</dbReference>
<dbReference type="Pfam" id="PF05227">
    <property type="entry name" value="CHASE3"/>
    <property type="match status" value="2"/>
</dbReference>
<dbReference type="GO" id="GO:0007165">
    <property type="term" value="P:signal transduction"/>
    <property type="evidence" value="ECO:0007669"/>
    <property type="project" value="UniProtKB-KW"/>
</dbReference>
<dbReference type="FunFam" id="1.10.287.950:FF:000001">
    <property type="entry name" value="Methyl-accepting chemotaxis sensory transducer"/>
    <property type="match status" value="1"/>
</dbReference>
<evidence type="ECO:0000259" key="7">
    <source>
        <dbReference type="PROSITE" id="PS50885"/>
    </source>
</evidence>
<dbReference type="InterPro" id="IPR003660">
    <property type="entry name" value="HAMP_dom"/>
</dbReference>
<dbReference type="PROSITE" id="PS50111">
    <property type="entry name" value="CHEMOTAXIS_TRANSDUC_2"/>
    <property type="match status" value="1"/>
</dbReference>
<dbReference type="CDD" id="cd11386">
    <property type="entry name" value="MCP_signal"/>
    <property type="match status" value="1"/>
</dbReference>
<comment type="similarity">
    <text evidence="3">Belongs to the methyl-accepting chemotaxis (MCP) protein family.</text>
</comment>
<keyword evidence="9" id="KW-1185">Reference proteome</keyword>
<dbReference type="Pfam" id="PF00672">
    <property type="entry name" value="HAMP"/>
    <property type="match status" value="1"/>
</dbReference>
<proteinExistence type="inferred from homology"/>
<dbReference type="EMBL" id="VXJS01000004">
    <property type="protein sequence ID" value="KAA8677858.1"/>
    <property type="molecule type" value="Genomic_DNA"/>
</dbReference>
<feature type="domain" description="Methyl-accepting transducer" evidence="6">
    <location>
        <begin position="378"/>
        <end position="614"/>
    </location>
</feature>
<organism evidence="8 9">
    <name type="scientific">Vibrio gigantis</name>
    <dbReference type="NCBI Taxonomy" id="296199"/>
    <lineage>
        <taxon>Bacteria</taxon>
        <taxon>Pseudomonadati</taxon>
        <taxon>Pseudomonadota</taxon>
        <taxon>Gammaproteobacteria</taxon>
        <taxon>Vibrionales</taxon>
        <taxon>Vibrionaceae</taxon>
        <taxon>Vibrio</taxon>
    </lineage>
</organism>
<keyword evidence="2 4" id="KW-0807">Transducer</keyword>
<dbReference type="RefSeq" id="WP_086712510.1">
    <property type="nucleotide sequence ID" value="NZ_AP025493.1"/>
</dbReference>
<gene>
    <name evidence="8" type="ORF">F4W18_09935</name>
</gene>
<dbReference type="CDD" id="cd19410">
    <property type="entry name" value="HK9-like_sensor"/>
    <property type="match status" value="2"/>
</dbReference>
<dbReference type="PRINTS" id="PR00260">
    <property type="entry name" value="CHEMTRNSDUCR"/>
</dbReference>
<feature type="domain" description="HAMP" evidence="7">
    <location>
        <begin position="321"/>
        <end position="373"/>
    </location>
</feature>
<dbReference type="GO" id="GO:0016020">
    <property type="term" value="C:membrane"/>
    <property type="evidence" value="ECO:0007669"/>
    <property type="project" value="UniProtKB-SubCell"/>
</dbReference>
<dbReference type="PANTHER" id="PTHR32089:SF120">
    <property type="entry name" value="METHYL-ACCEPTING CHEMOTAXIS PROTEIN TLPQ"/>
    <property type="match status" value="1"/>
</dbReference>
<feature type="transmembrane region" description="Helical" evidence="5">
    <location>
        <begin position="12"/>
        <end position="31"/>
    </location>
</feature>
<dbReference type="Gene3D" id="1.10.287.950">
    <property type="entry name" value="Methyl-accepting chemotaxis protein"/>
    <property type="match status" value="1"/>
</dbReference>
<feature type="transmembrane region" description="Helical" evidence="5">
    <location>
        <begin position="296"/>
        <end position="319"/>
    </location>
</feature>
<keyword evidence="5" id="KW-0472">Membrane</keyword>
<evidence type="ECO:0000313" key="9">
    <source>
        <dbReference type="Proteomes" id="UP000322521"/>
    </source>
</evidence>
<dbReference type="AlphaFoldDB" id="A0A5M9P1H1"/>
<evidence type="ECO:0000256" key="5">
    <source>
        <dbReference type="SAM" id="Phobius"/>
    </source>
</evidence>
<keyword evidence="5" id="KW-0812">Transmembrane</keyword>
<dbReference type="Proteomes" id="UP000322521">
    <property type="component" value="Unassembled WGS sequence"/>
</dbReference>
<evidence type="ECO:0000259" key="6">
    <source>
        <dbReference type="PROSITE" id="PS50111"/>
    </source>
</evidence>
<dbReference type="InterPro" id="IPR007891">
    <property type="entry name" value="CHASE3"/>
</dbReference>
<dbReference type="Pfam" id="PF00015">
    <property type="entry name" value="MCPsignal"/>
    <property type="match status" value="1"/>
</dbReference>
<evidence type="ECO:0000256" key="3">
    <source>
        <dbReference type="ARBA" id="ARBA00029447"/>
    </source>
</evidence>
<protein>
    <submittedName>
        <fullName evidence="8">Methyl-accepting chemotaxis protein</fullName>
    </submittedName>
</protein>
<comment type="caution">
    <text evidence="8">The sequence shown here is derived from an EMBL/GenBank/DDBJ whole genome shotgun (WGS) entry which is preliminary data.</text>
</comment>
<dbReference type="SUPFAM" id="SSF58104">
    <property type="entry name" value="Methyl-accepting chemotaxis protein (MCP) signaling domain"/>
    <property type="match status" value="1"/>
</dbReference>